<protein>
    <submittedName>
        <fullName evidence="1">Antitoxin HicB</fullName>
    </submittedName>
</protein>
<dbReference type="Gene3D" id="3.30.160.250">
    <property type="match status" value="1"/>
</dbReference>
<gene>
    <name evidence="1" type="primary">hicB</name>
    <name evidence="1" type="ORF">SCARUB_01002</name>
</gene>
<name>A0A1E3XDW9_9BACT</name>
<proteinExistence type="predicted"/>
<reference evidence="1 2" key="1">
    <citation type="submission" date="2016-07" db="EMBL/GenBank/DDBJ databases">
        <title>Draft genome of Scalindua rubra, obtained from a brine-seawater interface in the Red Sea, sheds light on salt adaptation in anammox bacteria.</title>
        <authorList>
            <person name="Speth D.R."/>
            <person name="Lagkouvardos I."/>
            <person name="Wang Y."/>
            <person name="Qian P.-Y."/>
            <person name="Dutilh B.E."/>
            <person name="Jetten M.S."/>
        </authorList>
    </citation>
    <scope>NUCLEOTIDE SEQUENCE [LARGE SCALE GENOMIC DNA]</scope>
    <source>
        <strain evidence="1">BSI-1</strain>
    </source>
</reference>
<dbReference type="EMBL" id="MAYW01000018">
    <property type="protein sequence ID" value="ODS33841.1"/>
    <property type="molecule type" value="Genomic_DNA"/>
</dbReference>
<evidence type="ECO:0000313" key="2">
    <source>
        <dbReference type="Proteomes" id="UP000094056"/>
    </source>
</evidence>
<dbReference type="PATRIC" id="fig|1872076.5.peg.1161"/>
<comment type="caution">
    <text evidence="1">The sequence shown here is derived from an EMBL/GenBank/DDBJ whole genome shotgun (WGS) entry which is preliminary data.</text>
</comment>
<evidence type="ECO:0000313" key="1">
    <source>
        <dbReference type="EMBL" id="ODS33841.1"/>
    </source>
</evidence>
<dbReference type="AlphaFoldDB" id="A0A1E3XDW9"/>
<dbReference type="InterPro" id="IPR035069">
    <property type="entry name" value="TTHA1013/TTHA0281-like"/>
</dbReference>
<accession>A0A1E3XDW9</accession>
<sequence>MENFIYPAKITPDKKDGGFVVTFPDLPEAITQGEGLRDAIVGATDCLEEAIANRIAMELTIPYPSPIRKRYHPIPLSVQMAAKAALYLAISEEEITKVELAKRLHCDEKEVRRLLNPRHPSKLPRIESALAVLGRKLVVGFQTAV</sequence>
<dbReference type="Proteomes" id="UP000094056">
    <property type="component" value="Unassembled WGS sequence"/>
</dbReference>
<dbReference type="SUPFAM" id="SSF143100">
    <property type="entry name" value="TTHA1013/TTHA0281-like"/>
    <property type="match status" value="1"/>
</dbReference>
<organism evidence="1 2">
    <name type="scientific">Candidatus Scalindua rubra</name>
    <dbReference type="NCBI Taxonomy" id="1872076"/>
    <lineage>
        <taxon>Bacteria</taxon>
        <taxon>Pseudomonadati</taxon>
        <taxon>Planctomycetota</taxon>
        <taxon>Candidatus Brocadiia</taxon>
        <taxon>Candidatus Brocadiales</taxon>
        <taxon>Candidatus Scalinduaceae</taxon>
        <taxon>Candidatus Scalindua</taxon>
    </lineage>
</organism>